<dbReference type="GO" id="GO:0042171">
    <property type="term" value="F:lysophosphatidic acid acyltransferase activity"/>
    <property type="evidence" value="ECO:0007669"/>
    <property type="project" value="TreeGrafter"/>
</dbReference>
<evidence type="ECO:0000256" key="17">
    <source>
        <dbReference type="SAM" id="Phobius"/>
    </source>
</evidence>
<dbReference type="InterPro" id="IPR002048">
    <property type="entry name" value="EF_hand_dom"/>
</dbReference>
<dbReference type="GO" id="GO:0047184">
    <property type="term" value="F:1-acylglycerophosphocholine O-acyltransferase activity"/>
    <property type="evidence" value="ECO:0007669"/>
    <property type="project" value="TreeGrafter"/>
</dbReference>
<sequence>MKLSSRGRGCCVAGSRERGPPPRSPFVHQLRLGPLQKAKIAFMTLTLFPIRLFFAAFMMLLAWPFAFIASMGSDEQELEKPLSWWRKIVDVLLKAIMRMMWLAGGFHWINVKGRRALPAEAAILTVAPHSSYFDAIPVTMTFASIVMKAESKDIPVWGTLIKYIRPVFVSRSDQDSRRKTVEEIKRRAQSDGKWPQIMIFPEGTCTNRSCLITFKPGAFIPGVPVQPVVLRYPNKLDTITWTWQGPGALEILWLTLCQFHNSVEIEFLPVYIPSEEERRNPVLYANNVRRVMAELKPETLEDDLEKYATSAMKMKEEKVDLKEFSAYMEFPVSHTLESMFALFDENEDGVIDVREFVIALSVVCKPSKTLETIQLAFQLYQSENGTITQDDLAHILKTAMGVSQINVTHLFRAVDEEEKGKITYDDFYRFAELHPHFAEDYLYPDQMGAEHGLETSSRSAPNGICTDFSPENAEDKNKPLQKKLN</sequence>
<organism evidence="19 20">
    <name type="scientific">Anser cygnoides</name>
    <name type="common">Swan goose</name>
    <dbReference type="NCBI Taxonomy" id="8845"/>
    <lineage>
        <taxon>Eukaryota</taxon>
        <taxon>Metazoa</taxon>
        <taxon>Chordata</taxon>
        <taxon>Craniata</taxon>
        <taxon>Vertebrata</taxon>
        <taxon>Euteleostomi</taxon>
        <taxon>Archelosauria</taxon>
        <taxon>Archosauria</taxon>
        <taxon>Dinosauria</taxon>
        <taxon>Saurischia</taxon>
        <taxon>Theropoda</taxon>
        <taxon>Coelurosauria</taxon>
        <taxon>Aves</taxon>
        <taxon>Neognathae</taxon>
        <taxon>Galloanserae</taxon>
        <taxon>Anseriformes</taxon>
        <taxon>Anatidae</taxon>
        <taxon>Anserinae</taxon>
        <taxon>Anser</taxon>
    </lineage>
</organism>
<name>A0A8B9E1C2_ANSCY</name>
<dbReference type="PANTHER" id="PTHR23063">
    <property type="entry name" value="PHOSPHOLIPID ACYLTRANSFERASE"/>
    <property type="match status" value="1"/>
</dbReference>
<accession>A0A8B9E1C2</accession>
<reference evidence="19" key="1">
    <citation type="submission" date="2025-08" db="UniProtKB">
        <authorList>
            <consortium name="Ensembl"/>
        </authorList>
    </citation>
    <scope>IDENTIFICATION</scope>
</reference>
<comment type="subcellular location">
    <subcellularLocation>
        <location evidence="1">Membrane</location>
    </subcellularLocation>
</comment>
<comment type="pathway">
    <text evidence="2">Lipid metabolism; phospholipid metabolism.</text>
</comment>
<evidence type="ECO:0000256" key="1">
    <source>
        <dbReference type="ARBA" id="ARBA00004370"/>
    </source>
</evidence>
<keyword evidence="11 17" id="KW-0472">Membrane</keyword>
<dbReference type="GO" id="GO:0005509">
    <property type="term" value="F:calcium ion binding"/>
    <property type="evidence" value="ECO:0007669"/>
    <property type="project" value="InterPro"/>
</dbReference>
<dbReference type="Ensembl" id="ENSACDT00005016734.1">
    <property type="protein sequence ID" value="ENSACDP00005013891.1"/>
    <property type="gene ID" value="ENSACDG00005010213.1"/>
</dbReference>
<keyword evidence="12" id="KW-0594">Phospholipid biosynthesis</keyword>
<evidence type="ECO:0000256" key="15">
    <source>
        <dbReference type="ARBA" id="ARBA00025707"/>
    </source>
</evidence>
<dbReference type="GO" id="GO:0005783">
    <property type="term" value="C:endoplasmic reticulum"/>
    <property type="evidence" value="ECO:0007669"/>
    <property type="project" value="TreeGrafter"/>
</dbReference>
<evidence type="ECO:0000256" key="9">
    <source>
        <dbReference type="ARBA" id="ARBA00022989"/>
    </source>
</evidence>
<keyword evidence="7" id="KW-0479">Metal-binding</keyword>
<feature type="region of interest" description="Disordered" evidence="16">
    <location>
        <begin position="451"/>
        <end position="485"/>
    </location>
</feature>
<evidence type="ECO:0000256" key="10">
    <source>
        <dbReference type="ARBA" id="ARBA00023098"/>
    </source>
</evidence>
<protein>
    <submittedName>
        <fullName evidence="19">Lysophosphatidylcholine acyltransferase 1</fullName>
    </submittedName>
</protein>
<evidence type="ECO:0000259" key="18">
    <source>
        <dbReference type="PROSITE" id="PS50222"/>
    </source>
</evidence>
<evidence type="ECO:0000256" key="5">
    <source>
        <dbReference type="ARBA" id="ARBA00022679"/>
    </source>
</evidence>
<keyword evidence="10" id="KW-0443">Lipid metabolism</keyword>
<dbReference type="GO" id="GO:0016020">
    <property type="term" value="C:membrane"/>
    <property type="evidence" value="ECO:0007669"/>
    <property type="project" value="UniProtKB-SubCell"/>
</dbReference>
<dbReference type="GO" id="GO:0008654">
    <property type="term" value="P:phospholipid biosynthetic process"/>
    <property type="evidence" value="ECO:0007669"/>
    <property type="project" value="UniProtKB-KW"/>
</dbReference>
<keyword evidence="6 17" id="KW-0812">Transmembrane</keyword>
<feature type="region of interest" description="Disordered" evidence="16">
    <location>
        <begin position="1"/>
        <end position="24"/>
    </location>
</feature>
<evidence type="ECO:0000256" key="13">
    <source>
        <dbReference type="ARBA" id="ARBA00023264"/>
    </source>
</evidence>
<evidence type="ECO:0000256" key="14">
    <source>
        <dbReference type="ARBA" id="ARBA00023315"/>
    </source>
</evidence>
<dbReference type="SMART" id="SM00054">
    <property type="entry name" value="EFh"/>
    <property type="match status" value="2"/>
</dbReference>
<keyword evidence="14" id="KW-0012">Acyltransferase</keyword>
<feature type="domain" description="EF-hand" evidence="18">
    <location>
        <begin position="331"/>
        <end position="366"/>
    </location>
</feature>
<keyword evidence="5" id="KW-0808">Transferase</keyword>
<reference evidence="19" key="2">
    <citation type="submission" date="2025-09" db="UniProtKB">
        <authorList>
            <consortium name="Ensembl"/>
        </authorList>
    </citation>
    <scope>IDENTIFICATION</scope>
</reference>
<feature type="domain" description="EF-hand" evidence="18">
    <location>
        <begin position="402"/>
        <end position="437"/>
    </location>
</feature>
<dbReference type="SUPFAM" id="SSF47473">
    <property type="entry name" value="EF-hand"/>
    <property type="match status" value="1"/>
</dbReference>
<evidence type="ECO:0000256" key="7">
    <source>
        <dbReference type="ARBA" id="ARBA00022723"/>
    </source>
</evidence>
<dbReference type="Pfam" id="PF01553">
    <property type="entry name" value="Acyltransferase"/>
    <property type="match status" value="1"/>
</dbReference>
<dbReference type="SMART" id="SM00563">
    <property type="entry name" value="PlsC"/>
    <property type="match status" value="1"/>
</dbReference>
<evidence type="ECO:0000256" key="11">
    <source>
        <dbReference type="ARBA" id="ARBA00023136"/>
    </source>
</evidence>
<evidence type="ECO:0000256" key="3">
    <source>
        <dbReference type="ARBA" id="ARBA00008655"/>
    </source>
</evidence>
<dbReference type="SUPFAM" id="SSF69593">
    <property type="entry name" value="Glycerol-3-phosphate (1)-acyltransferase"/>
    <property type="match status" value="1"/>
</dbReference>
<dbReference type="PROSITE" id="PS00018">
    <property type="entry name" value="EF_HAND_1"/>
    <property type="match status" value="1"/>
</dbReference>
<dbReference type="PANTHER" id="PTHR23063:SF57">
    <property type="entry name" value="LYSOPHOSPHATIDYLCHOLINE ACYLTRANSFERASE 1"/>
    <property type="match status" value="1"/>
</dbReference>
<dbReference type="Proteomes" id="UP000694521">
    <property type="component" value="Unplaced"/>
</dbReference>
<evidence type="ECO:0000313" key="20">
    <source>
        <dbReference type="Proteomes" id="UP000694521"/>
    </source>
</evidence>
<comment type="similarity">
    <text evidence="3">Belongs to the 1-acyl-sn-glycerol-3-phosphate acyltransferase family.</text>
</comment>
<evidence type="ECO:0000256" key="12">
    <source>
        <dbReference type="ARBA" id="ARBA00023209"/>
    </source>
</evidence>
<dbReference type="Gene3D" id="1.10.238.10">
    <property type="entry name" value="EF-hand"/>
    <property type="match status" value="1"/>
</dbReference>
<evidence type="ECO:0000256" key="8">
    <source>
        <dbReference type="ARBA" id="ARBA00022837"/>
    </source>
</evidence>
<keyword evidence="8" id="KW-0106">Calcium</keyword>
<dbReference type="CDD" id="cd00051">
    <property type="entry name" value="EFh"/>
    <property type="match status" value="1"/>
</dbReference>
<evidence type="ECO:0000313" key="19">
    <source>
        <dbReference type="Ensembl" id="ENSACDP00005013891.1"/>
    </source>
</evidence>
<dbReference type="PROSITE" id="PS50222">
    <property type="entry name" value="EF_HAND_2"/>
    <property type="match status" value="2"/>
</dbReference>
<dbReference type="InterPro" id="IPR011992">
    <property type="entry name" value="EF-hand-dom_pair"/>
</dbReference>
<dbReference type="Pfam" id="PF13833">
    <property type="entry name" value="EF-hand_8"/>
    <property type="match status" value="1"/>
</dbReference>
<dbReference type="UniPathway" id="UPA00085"/>
<dbReference type="InterPro" id="IPR045252">
    <property type="entry name" value="LPCAT1-like"/>
</dbReference>
<proteinExistence type="inferred from homology"/>
<dbReference type="InterPro" id="IPR002123">
    <property type="entry name" value="Plipid/glycerol_acylTrfase"/>
</dbReference>
<comment type="pathway">
    <text evidence="15">Phospholipid metabolism.</text>
</comment>
<dbReference type="CDD" id="cd07991">
    <property type="entry name" value="LPLAT_LPCAT1-like"/>
    <property type="match status" value="1"/>
</dbReference>
<keyword evidence="13" id="KW-1208">Phospholipid metabolism</keyword>
<dbReference type="InterPro" id="IPR018247">
    <property type="entry name" value="EF_Hand_1_Ca_BS"/>
</dbReference>
<evidence type="ECO:0000256" key="4">
    <source>
        <dbReference type="ARBA" id="ARBA00022516"/>
    </source>
</evidence>
<keyword evidence="4" id="KW-0444">Lipid biosynthesis</keyword>
<evidence type="ECO:0000256" key="16">
    <source>
        <dbReference type="SAM" id="MobiDB-lite"/>
    </source>
</evidence>
<keyword evidence="20" id="KW-1185">Reference proteome</keyword>
<feature type="transmembrane region" description="Helical" evidence="17">
    <location>
        <begin position="40"/>
        <end position="68"/>
    </location>
</feature>
<dbReference type="AlphaFoldDB" id="A0A8B9E1C2"/>
<evidence type="ECO:0000256" key="2">
    <source>
        <dbReference type="ARBA" id="ARBA00005074"/>
    </source>
</evidence>
<evidence type="ECO:0000256" key="6">
    <source>
        <dbReference type="ARBA" id="ARBA00022692"/>
    </source>
</evidence>
<keyword evidence="9 17" id="KW-1133">Transmembrane helix</keyword>